<evidence type="ECO:0000313" key="2">
    <source>
        <dbReference type="Proteomes" id="UP000006591"/>
    </source>
</evidence>
<dbReference type="GO" id="GO:0005506">
    <property type="term" value="F:iron ion binding"/>
    <property type="evidence" value="ECO:0007669"/>
    <property type="project" value="InterPro"/>
</dbReference>
<organism evidence="1">
    <name type="scientific">Oryza nivara</name>
    <name type="common">Indian wild rice</name>
    <name type="synonym">Oryza sativa f. spontanea</name>
    <dbReference type="NCBI Taxonomy" id="4536"/>
    <lineage>
        <taxon>Eukaryota</taxon>
        <taxon>Viridiplantae</taxon>
        <taxon>Streptophyta</taxon>
        <taxon>Embryophyta</taxon>
        <taxon>Tracheophyta</taxon>
        <taxon>Spermatophyta</taxon>
        <taxon>Magnoliopsida</taxon>
        <taxon>Liliopsida</taxon>
        <taxon>Poales</taxon>
        <taxon>Poaceae</taxon>
        <taxon>BOP clade</taxon>
        <taxon>Oryzoideae</taxon>
        <taxon>Oryzeae</taxon>
        <taxon>Oryzinae</taxon>
        <taxon>Oryza</taxon>
    </lineage>
</organism>
<dbReference type="HOGENOM" id="CLU_001570_26_9_1"/>
<dbReference type="SUPFAM" id="SSF48264">
    <property type="entry name" value="Cytochrome P450"/>
    <property type="match status" value="1"/>
</dbReference>
<evidence type="ECO:0008006" key="3">
    <source>
        <dbReference type="Google" id="ProtNLM"/>
    </source>
</evidence>
<dbReference type="PANTHER" id="PTHR47954">
    <property type="entry name" value="OS09G0275400 PROTEIN-RELATED"/>
    <property type="match status" value="1"/>
</dbReference>
<dbReference type="eggNOG" id="KOG0156">
    <property type="taxonomic scope" value="Eukaryota"/>
</dbReference>
<dbReference type="STRING" id="4536.A0A0E0G3N8"/>
<protein>
    <recommendedName>
        <fullName evidence="3">Cytochrome P450</fullName>
    </recommendedName>
</protein>
<dbReference type="AlphaFoldDB" id="A0A0E0G3N8"/>
<name>A0A0E0G3N8_ORYNI</name>
<dbReference type="Proteomes" id="UP000006591">
    <property type="component" value="Chromosome 2"/>
</dbReference>
<keyword evidence="2" id="KW-1185">Reference proteome</keyword>
<dbReference type="InterPro" id="IPR001128">
    <property type="entry name" value="Cyt_P450"/>
</dbReference>
<dbReference type="EnsemblPlants" id="ONIVA02G09990.1">
    <property type="protein sequence ID" value="ONIVA02G09990.1"/>
    <property type="gene ID" value="ONIVA02G09990"/>
</dbReference>
<dbReference type="InterPro" id="IPR036396">
    <property type="entry name" value="Cyt_P450_sf"/>
</dbReference>
<evidence type="ECO:0000313" key="1">
    <source>
        <dbReference type="EnsemblPlants" id="ONIVA02G09990.1"/>
    </source>
</evidence>
<dbReference type="PANTHER" id="PTHR47954:SF1">
    <property type="entry name" value="OS02G0217300 PROTEIN"/>
    <property type="match status" value="1"/>
</dbReference>
<reference evidence="1" key="2">
    <citation type="submission" date="2018-04" db="EMBL/GenBank/DDBJ databases">
        <title>OnivRS2 (Oryza nivara Reference Sequence Version 2).</title>
        <authorList>
            <person name="Zhang J."/>
            <person name="Kudrna D."/>
            <person name="Lee S."/>
            <person name="Talag J."/>
            <person name="Rajasekar S."/>
            <person name="Welchert J."/>
            <person name="Hsing Y.-I."/>
            <person name="Wing R.A."/>
        </authorList>
    </citation>
    <scope>NUCLEOTIDE SEQUENCE [LARGE SCALE GENOMIC DNA]</scope>
    <source>
        <strain evidence="1">SL10</strain>
    </source>
</reference>
<dbReference type="Gene3D" id="1.10.630.10">
    <property type="entry name" value="Cytochrome P450"/>
    <property type="match status" value="1"/>
</dbReference>
<dbReference type="OMA" id="EYWRQMC"/>
<dbReference type="GO" id="GO:0020037">
    <property type="term" value="F:heme binding"/>
    <property type="evidence" value="ECO:0007669"/>
    <property type="project" value="InterPro"/>
</dbReference>
<dbReference type="GO" id="GO:0004497">
    <property type="term" value="F:monooxygenase activity"/>
    <property type="evidence" value="ECO:0007669"/>
    <property type="project" value="InterPro"/>
</dbReference>
<reference evidence="1" key="1">
    <citation type="submission" date="2015-04" db="UniProtKB">
        <authorList>
            <consortium name="EnsemblPlants"/>
        </authorList>
    </citation>
    <scope>IDENTIFICATION</scope>
    <source>
        <strain evidence="1">SL10</strain>
    </source>
</reference>
<accession>A0A0E0G3N8</accession>
<dbReference type="Pfam" id="PF00067">
    <property type="entry name" value="p450"/>
    <property type="match status" value="1"/>
</dbReference>
<dbReference type="GO" id="GO:0016705">
    <property type="term" value="F:oxidoreductase activity, acting on paired donors, with incorporation or reduction of molecular oxygen"/>
    <property type="evidence" value="ECO:0007669"/>
    <property type="project" value="InterPro"/>
</dbReference>
<proteinExistence type="predicted"/>
<dbReference type="Gramene" id="ONIVA02G09990.1">
    <property type="protein sequence ID" value="ONIVA02G09990.1"/>
    <property type="gene ID" value="ONIVA02G09990"/>
</dbReference>
<sequence length="160" mass="17995">MICHEIFKVSLVKAKQAAAGIPPPPLGPWRLPVIGSMHHLAGKLPHRVLRDLAAAHGPLMMLQLGETPLVVASSREVAREVLRTHDANFATPPQAARRRGRALRLRRHPLLPYWRKLQQLCAAEVLGPKRVLSFRHIREQEVGNRRYTPSISIILGFEQD</sequence>